<feature type="domain" description="FtsK" evidence="8">
    <location>
        <begin position="659"/>
        <end position="849"/>
    </location>
</feature>
<keyword evidence="7" id="KW-0472">Membrane</keyword>
<dbReference type="KEGG" id="smoo:SMONO_v1c02060"/>
<evidence type="ECO:0000256" key="1">
    <source>
        <dbReference type="ARBA" id="ARBA00006474"/>
    </source>
</evidence>
<dbReference type="InterPro" id="IPR036388">
    <property type="entry name" value="WH-like_DNA-bd_sf"/>
</dbReference>
<feature type="binding site" evidence="5">
    <location>
        <begin position="676"/>
        <end position="683"/>
    </location>
    <ligand>
        <name>ATP</name>
        <dbReference type="ChEBI" id="CHEBI:30616"/>
    </ligand>
</feature>
<dbReference type="AlphaFoldDB" id="A0A2K9LTT6"/>
<dbReference type="Gene3D" id="3.40.50.300">
    <property type="entry name" value="P-loop containing nucleotide triphosphate hydrolases"/>
    <property type="match status" value="1"/>
</dbReference>
<dbReference type="PROSITE" id="PS50901">
    <property type="entry name" value="FTSK"/>
    <property type="match status" value="1"/>
</dbReference>
<dbReference type="InterPro" id="IPR050206">
    <property type="entry name" value="FtsK/SpoIIIE/SftA"/>
</dbReference>
<dbReference type="InterPro" id="IPR027417">
    <property type="entry name" value="P-loop_NTPase"/>
</dbReference>
<protein>
    <submittedName>
        <fullName evidence="9">DNA translocase</fullName>
    </submittedName>
</protein>
<evidence type="ECO:0000256" key="5">
    <source>
        <dbReference type="PROSITE-ProRule" id="PRU00289"/>
    </source>
</evidence>
<dbReference type="GO" id="GO:0003677">
    <property type="term" value="F:DNA binding"/>
    <property type="evidence" value="ECO:0007669"/>
    <property type="project" value="UniProtKB-KW"/>
</dbReference>
<dbReference type="PANTHER" id="PTHR22683:SF41">
    <property type="entry name" value="DNA TRANSLOCASE FTSK"/>
    <property type="match status" value="1"/>
</dbReference>
<name>A0A2K9LTT6_SPISQ</name>
<dbReference type="Pfam" id="PF17854">
    <property type="entry name" value="FtsK_alpha"/>
    <property type="match status" value="1"/>
</dbReference>
<evidence type="ECO:0000259" key="8">
    <source>
        <dbReference type="PROSITE" id="PS50901"/>
    </source>
</evidence>
<dbReference type="Gene3D" id="3.30.980.40">
    <property type="match status" value="1"/>
</dbReference>
<evidence type="ECO:0000313" key="9">
    <source>
        <dbReference type="EMBL" id="AUM62457.1"/>
    </source>
</evidence>
<dbReference type="Pfam" id="PF01580">
    <property type="entry name" value="FtsK_SpoIIIE"/>
    <property type="match status" value="1"/>
</dbReference>
<dbReference type="InterPro" id="IPR036390">
    <property type="entry name" value="WH_DNA-bd_sf"/>
</dbReference>
<organism evidence="9 10">
    <name type="scientific">Spiroplasma monobiae MQ-1</name>
    <dbReference type="NCBI Taxonomy" id="1336748"/>
    <lineage>
        <taxon>Bacteria</taxon>
        <taxon>Bacillati</taxon>
        <taxon>Mycoplasmatota</taxon>
        <taxon>Mollicutes</taxon>
        <taxon>Entomoplasmatales</taxon>
        <taxon>Spiroplasmataceae</taxon>
        <taxon>Spiroplasma</taxon>
    </lineage>
</organism>
<dbReference type="SMART" id="SM00382">
    <property type="entry name" value="AAA"/>
    <property type="match status" value="1"/>
</dbReference>
<keyword evidence="3 5" id="KW-0067">ATP-binding</keyword>
<dbReference type="SUPFAM" id="SSF46785">
    <property type="entry name" value="Winged helix' DNA-binding domain"/>
    <property type="match status" value="1"/>
</dbReference>
<keyword evidence="10" id="KW-1185">Reference proteome</keyword>
<proteinExistence type="inferred from homology"/>
<sequence>MVRATNEGGIMNNFNGLNNENDNDRTKAFTIQKKQRKSDSVSWIVGALLLFFLNLMSLGRITIIGQFIDDVIFNLPFGWFKYFLYLLFFMIDFAIYFGIKFKPKKRFLAMVILTWIVLCWIISSILFIVAFHTKTESFQIEKIWSTSILKDSVGSYISNWKANSMFEKNSGSIWIADPSTYFTFWSGGGLIGTVLAGIGAYTSIYFGLIIALSFFIIDMVWIFTGDPFYFLKPKGKRRGKRLRILSLKSFAYSNTNQNYKSKKPKRTKSIFNLINVEDEDTFDERMIISSVKESDFTIELPSFNRHNERNIYEEVHTDFYNDDFANINLEDYNPNQNYKDEFIIKPVQSMNRVVDFNLDKIREEAKMRAESSIKEEPIYSPNYDEEYDYNLPLPSESKYGQVSTEQARERLAKETNITPFGANGKTQELLNSRIKKDSKKEVAPEGQITLDYFINETKKEKEEAKKAMEDYSDYTSPMQENLARNILFPSSGYQARNNYNHTMEVNTKKAVEKEQYVNDLYELPSANILKDQEVNQQYQEEVKAAANKKAEIINETFRQFGVKASVTNMSIGPTVVKFEVQPEPGTKVNSVTSLENDLKLALASQNVRIESPIPGKAAVGIEIPNDKPEIVPMKSVLNGAPPLKMGNKLFMAIGKTVTGENLFAELDKMPHLLVAGSTGSGKSVMINGIISSILMRAKPHEVKFLMIDPKKVELSVYSSIPHLLAPVISDMNIANNALKKVINEMERRYALFTTHGVKNIADFNKRQENSSTRLPYYVVIIDELADLMMTSNKKDVEDSIMRLTQLARASGIHLIVATQRPSTDVITGVIKSNIPVRIAFSVTSAIDSRTILDASGAEKLIGKGDLLYTPPGSSSLIRAQGAYISDEEIENLVRHCSSQQQQIFEAEFMKQDEDNRSIESGASSDPLFEEIKEFIIKTKGASTSSIQRRFNVGYNRAARIIDEFEMLGFIGPQNGSKPREVYITNEDIE</sequence>
<keyword evidence="7" id="KW-1133">Transmembrane helix</keyword>
<evidence type="ECO:0000256" key="6">
    <source>
        <dbReference type="SAM" id="Coils"/>
    </source>
</evidence>
<dbReference type="SUPFAM" id="SSF52540">
    <property type="entry name" value="P-loop containing nucleoside triphosphate hydrolases"/>
    <property type="match status" value="1"/>
</dbReference>
<keyword evidence="4" id="KW-0238">DNA-binding</keyword>
<comment type="similarity">
    <text evidence="1">Belongs to the FtsK/SpoIIIE/SftA family.</text>
</comment>
<dbReference type="Pfam" id="PF09397">
    <property type="entry name" value="FtsK_gamma"/>
    <property type="match status" value="1"/>
</dbReference>
<dbReference type="InterPro" id="IPR003593">
    <property type="entry name" value="AAA+_ATPase"/>
</dbReference>
<keyword evidence="6" id="KW-0175">Coiled coil</keyword>
<dbReference type="Gene3D" id="1.10.10.10">
    <property type="entry name" value="Winged helix-like DNA-binding domain superfamily/Winged helix DNA-binding domain"/>
    <property type="match status" value="1"/>
</dbReference>
<feature type="transmembrane region" description="Helical" evidence="7">
    <location>
        <begin position="80"/>
        <end position="99"/>
    </location>
</feature>
<feature type="transmembrane region" description="Helical" evidence="7">
    <location>
        <begin position="111"/>
        <end position="131"/>
    </location>
</feature>
<keyword evidence="7" id="KW-0812">Transmembrane</keyword>
<evidence type="ECO:0000256" key="7">
    <source>
        <dbReference type="SAM" id="Phobius"/>
    </source>
</evidence>
<accession>A0A2K9LTT6</accession>
<dbReference type="EMBL" id="CP025543">
    <property type="protein sequence ID" value="AUM62457.1"/>
    <property type="molecule type" value="Genomic_DNA"/>
</dbReference>
<evidence type="ECO:0000313" key="10">
    <source>
        <dbReference type="Proteomes" id="UP000234790"/>
    </source>
</evidence>
<dbReference type="InterPro" id="IPR018541">
    <property type="entry name" value="Ftsk_gamma"/>
</dbReference>
<dbReference type="CDD" id="cd01127">
    <property type="entry name" value="TrwB_TraG_TraD_VirD4"/>
    <property type="match status" value="1"/>
</dbReference>
<dbReference type="PANTHER" id="PTHR22683">
    <property type="entry name" value="SPORULATION PROTEIN RELATED"/>
    <property type="match status" value="1"/>
</dbReference>
<dbReference type="GO" id="GO:0005524">
    <property type="term" value="F:ATP binding"/>
    <property type="evidence" value="ECO:0007669"/>
    <property type="project" value="UniProtKB-UniRule"/>
</dbReference>
<evidence type="ECO:0000256" key="3">
    <source>
        <dbReference type="ARBA" id="ARBA00022840"/>
    </source>
</evidence>
<dbReference type="InterPro" id="IPR002543">
    <property type="entry name" value="FtsK_dom"/>
</dbReference>
<reference evidence="9 10" key="1">
    <citation type="submission" date="2017-12" db="EMBL/GenBank/DDBJ databases">
        <title>Complete genome sequence of Spiroplasma monobiae MQ-1 (ATCC 33825).</title>
        <authorList>
            <person name="Tsai Y.-M."/>
            <person name="Lo W.-S."/>
            <person name="Wu P.-S."/>
            <person name="Cho S.-T."/>
            <person name="Kuo C.-H."/>
        </authorList>
    </citation>
    <scope>NUCLEOTIDE SEQUENCE [LARGE SCALE GENOMIC DNA]</scope>
    <source>
        <strain evidence="9 10">MQ-1</strain>
    </source>
</reference>
<dbReference type="SMART" id="SM00843">
    <property type="entry name" value="Ftsk_gamma"/>
    <property type="match status" value="1"/>
</dbReference>
<gene>
    <name evidence="9" type="primary">ftsK</name>
    <name evidence="9" type="ORF">SMONO_v1c02060</name>
</gene>
<feature type="transmembrane region" description="Helical" evidence="7">
    <location>
        <begin position="204"/>
        <end position="231"/>
    </location>
</feature>
<keyword evidence="2 5" id="KW-0547">Nucleotide-binding</keyword>
<evidence type="ECO:0000256" key="4">
    <source>
        <dbReference type="ARBA" id="ARBA00023125"/>
    </source>
</evidence>
<evidence type="ECO:0000256" key="2">
    <source>
        <dbReference type="ARBA" id="ARBA00022741"/>
    </source>
</evidence>
<feature type="coiled-coil region" evidence="6">
    <location>
        <begin position="528"/>
        <end position="555"/>
    </location>
</feature>
<dbReference type="Proteomes" id="UP000234790">
    <property type="component" value="Chromosome"/>
</dbReference>
<feature type="transmembrane region" description="Helical" evidence="7">
    <location>
        <begin position="41"/>
        <end position="68"/>
    </location>
</feature>
<dbReference type="InterPro" id="IPR041027">
    <property type="entry name" value="FtsK_alpha"/>
</dbReference>